<evidence type="ECO:0000313" key="1">
    <source>
        <dbReference type="EMBL" id="KAA3466995.1"/>
    </source>
</evidence>
<name>A0A5B6VCQ9_9ROSI</name>
<dbReference type="Proteomes" id="UP000325315">
    <property type="component" value="Unassembled WGS sequence"/>
</dbReference>
<comment type="caution">
    <text evidence="1">The sequence shown here is derived from an EMBL/GenBank/DDBJ whole genome shotgun (WGS) entry which is preliminary data.</text>
</comment>
<keyword evidence="2" id="KW-1185">Reference proteome</keyword>
<proteinExistence type="predicted"/>
<accession>A0A5B6VCQ9</accession>
<organism evidence="1 2">
    <name type="scientific">Gossypium australe</name>
    <dbReference type="NCBI Taxonomy" id="47621"/>
    <lineage>
        <taxon>Eukaryota</taxon>
        <taxon>Viridiplantae</taxon>
        <taxon>Streptophyta</taxon>
        <taxon>Embryophyta</taxon>
        <taxon>Tracheophyta</taxon>
        <taxon>Spermatophyta</taxon>
        <taxon>Magnoliopsida</taxon>
        <taxon>eudicotyledons</taxon>
        <taxon>Gunneridae</taxon>
        <taxon>Pentapetalae</taxon>
        <taxon>rosids</taxon>
        <taxon>malvids</taxon>
        <taxon>Malvales</taxon>
        <taxon>Malvaceae</taxon>
        <taxon>Malvoideae</taxon>
        <taxon>Gossypium</taxon>
    </lineage>
</organism>
<gene>
    <name evidence="1" type="ORF">EPI10_002047</name>
</gene>
<protein>
    <submittedName>
        <fullName evidence="1">Uncharacterized protein</fullName>
    </submittedName>
</protein>
<dbReference type="AlphaFoldDB" id="A0A5B6VCQ9"/>
<reference evidence="1" key="1">
    <citation type="submission" date="2019-08" db="EMBL/GenBank/DDBJ databases">
        <authorList>
            <person name="Liu F."/>
        </authorList>
    </citation>
    <scope>NUCLEOTIDE SEQUENCE [LARGE SCALE GENOMIC DNA]</scope>
    <source>
        <strain evidence="1">PA1801</strain>
        <tissue evidence="1">Leaf</tissue>
    </source>
</reference>
<dbReference type="EMBL" id="SMMG02000007">
    <property type="protein sequence ID" value="KAA3466995.1"/>
    <property type="molecule type" value="Genomic_DNA"/>
</dbReference>
<sequence length="61" mass="6745">MGSDLNFSTSMHSEIDGGAMNQCPFEIVMGQQPHTPKVVAIHYAGSNLATYRFVKDRQNIC</sequence>
<evidence type="ECO:0000313" key="2">
    <source>
        <dbReference type="Proteomes" id="UP000325315"/>
    </source>
</evidence>